<dbReference type="PANTHER" id="PTHR43364">
    <property type="entry name" value="NADH-SPECIFIC METHYLGLYOXAL REDUCTASE-RELATED"/>
    <property type="match status" value="1"/>
</dbReference>
<evidence type="ECO:0000313" key="6">
    <source>
        <dbReference type="EMBL" id="KIF51726.1"/>
    </source>
</evidence>
<dbReference type="FunFam" id="3.20.20.100:FF:000005">
    <property type="entry name" value="NADP(H)-dependent aldo-keto reductase"/>
    <property type="match status" value="1"/>
</dbReference>
<name>A0A0C1ZF98_9VIBR</name>
<proteinExistence type="inferred from homology"/>
<evidence type="ECO:0000313" key="7">
    <source>
        <dbReference type="Proteomes" id="UP000031586"/>
    </source>
</evidence>
<evidence type="ECO:0000256" key="4">
    <source>
        <dbReference type="ARBA" id="ARBA00070119"/>
    </source>
</evidence>
<dbReference type="Pfam" id="PF00248">
    <property type="entry name" value="Aldo_ket_red"/>
    <property type="match status" value="1"/>
</dbReference>
<dbReference type="AlphaFoldDB" id="A0A0C1ZF98"/>
<dbReference type="InterPro" id="IPR036812">
    <property type="entry name" value="NAD(P)_OxRdtase_dom_sf"/>
</dbReference>
<keyword evidence="2" id="KW-0560">Oxidoreductase</keyword>
<dbReference type="InterPro" id="IPR023210">
    <property type="entry name" value="NADP_OxRdtase_dom"/>
</dbReference>
<gene>
    <name evidence="6" type="ORF">H735_17765</name>
</gene>
<dbReference type="InterPro" id="IPR050523">
    <property type="entry name" value="AKR_Detox_Biosynth"/>
</dbReference>
<protein>
    <recommendedName>
        <fullName evidence="4">Protein tas</fullName>
    </recommendedName>
</protein>
<accession>A0A0C1ZF98</accession>
<dbReference type="CDD" id="cd19094">
    <property type="entry name" value="AKR_Tas-like"/>
    <property type="match status" value="1"/>
</dbReference>
<dbReference type="PATRIC" id="fig|1229493.5.peg.2711"/>
<feature type="domain" description="NADP-dependent oxidoreductase" evidence="5">
    <location>
        <begin position="15"/>
        <end position="335"/>
    </location>
</feature>
<evidence type="ECO:0000256" key="1">
    <source>
        <dbReference type="ARBA" id="ARBA00022857"/>
    </source>
</evidence>
<dbReference type="NCBIfam" id="NF007912">
    <property type="entry name" value="PRK10625.1"/>
    <property type="match status" value="1"/>
</dbReference>
<reference evidence="6 7" key="1">
    <citation type="submission" date="2014-07" db="EMBL/GenBank/DDBJ databases">
        <title>Unique and conserved regions in Vibrio harveyi and related species in comparison with the shrimp pathogen Vibrio harveyi CAIM 1792.</title>
        <authorList>
            <person name="Espinoza-Valles I."/>
            <person name="Vora G."/>
            <person name="Leekitcharoenphon P."/>
            <person name="Ussery D."/>
            <person name="Hoj L."/>
            <person name="Gomez-Gil B."/>
        </authorList>
    </citation>
    <scope>NUCLEOTIDE SEQUENCE [LARGE SCALE GENOMIC DNA]</scope>
    <source>
        <strain evidence="7">CAIM 1854 / LMG 25443</strain>
    </source>
</reference>
<sequence>MQYTKLPHSSLEISKICLGTMTFGEQNTEQEAFQQLDFALDHGVNFIDTAEMYPVPPKAETQGLTEQYIGNWLAKSGKREKVVLATKVAGPRNVPYIRENMSLNRRHIHTAIDDSLKRLQTDYVDLYQLHWPQRQTNCFGQLNYPYPDKQEEVTLIETLEALTELVNAGKVRYIGVSNETPWGVMSLLRLAEKHDLPRIVSIQNPYNLLNRSFEVGLSEISHYEGVQLLAYSPLAFGCLSGKYLNGAKPEGARCTIWERFARYFTPQGVKATEAYVNLARDHGLDPSQMALAFVNQRPFVGSNIIGATNLEQLKSNIDSIHVHLSEELLNDIQAIGTTYSNPCP</sequence>
<keyword evidence="1" id="KW-0521">NADP</keyword>
<dbReference type="PANTHER" id="PTHR43364:SF4">
    <property type="entry name" value="NAD(P)-LINKED OXIDOREDUCTASE SUPERFAMILY PROTEIN"/>
    <property type="match status" value="1"/>
</dbReference>
<comment type="similarity">
    <text evidence="3">Belongs to the aldo/keto reductase family. Aldo/keto reductase 2 subfamily.</text>
</comment>
<dbReference type="Proteomes" id="UP000031586">
    <property type="component" value="Unassembled WGS sequence"/>
</dbReference>
<evidence type="ECO:0000256" key="3">
    <source>
        <dbReference type="ARBA" id="ARBA00038157"/>
    </source>
</evidence>
<dbReference type="GO" id="GO:0016491">
    <property type="term" value="F:oxidoreductase activity"/>
    <property type="evidence" value="ECO:0007669"/>
    <property type="project" value="UniProtKB-KW"/>
</dbReference>
<evidence type="ECO:0000259" key="5">
    <source>
        <dbReference type="Pfam" id="PF00248"/>
    </source>
</evidence>
<dbReference type="Gene3D" id="3.20.20.100">
    <property type="entry name" value="NADP-dependent oxidoreductase domain"/>
    <property type="match status" value="1"/>
</dbReference>
<evidence type="ECO:0000256" key="2">
    <source>
        <dbReference type="ARBA" id="ARBA00023002"/>
    </source>
</evidence>
<organism evidence="6 7">
    <name type="scientific">Vibrio owensii CAIM 1854 = LMG 25443</name>
    <dbReference type="NCBI Taxonomy" id="1229493"/>
    <lineage>
        <taxon>Bacteria</taxon>
        <taxon>Pseudomonadati</taxon>
        <taxon>Pseudomonadota</taxon>
        <taxon>Gammaproteobacteria</taxon>
        <taxon>Vibrionales</taxon>
        <taxon>Vibrionaceae</taxon>
        <taxon>Vibrio</taxon>
    </lineage>
</organism>
<dbReference type="EMBL" id="JPRD01000029">
    <property type="protein sequence ID" value="KIF51726.1"/>
    <property type="molecule type" value="Genomic_DNA"/>
</dbReference>
<dbReference type="SUPFAM" id="SSF51430">
    <property type="entry name" value="NAD(P)-linked oxidoreductase"/>
    <property type="match status" value="1"/>
</dbReference>
<comment type="caution">
    <text evidence="6">The sequence shown here is derived from an EMBL/GenBank/DDBJ whole genome shotgun (WGS) entry which is preliminary data.</text>
</comment>
<dbReference type="RefSeq" id="WP_020196725.1">
    <property type="nucleotide sequence ID" value="NZ_BAOH01000068.1"/>
</dbReference>